<evidence type="ECO:0000313" key="3">
    <source>
        <dbReference type="EMBL" id="KAG9336849.1"/>
    </source>
</evidence>
<feature type="compositionally biased region" description="Basic and acidic residues" evidence="1">
    <location>
        <begin position="542"/>
        <end position="562"/>
    </location>
</feature>
<dbReference type="AlphaFoldDB" id="A0A8T2N947"/>
<dbReference type="EMBL" id="JAFBMS010000102">
    <property type="protein sequence ID" value="KAG9336849.1"/>
    <property type="molecule type" value="Genomic_DNA"/>
</dbReference>
<reference evidence="3" key="1">
    <citation type="thesis" date="2021" institute="BYU ScholarsArchive" country="Provo, UT, USA">
        <title>Applications of and Algorithms for Genome Assembly and Genomic Analyses with an Emphasis on Marine Teleosts.</title>
        <authorList>
            <person name="Pickett B.D."/>
        </authorList>
    </citation>
    <scope>NUCLEOTIDE SEQUENCE</scope>
    <source>
        <strain evidence="3">HI-2016</strain>
    </source>
</reference>
<feature type="compositionally biased region" description="Polar residues" evidence="1">
    <location>
        <begin position="392"/>
        <end position="417"/>
    </location>
</feature>
<sequence length="575" mass="61480">MNTSMKKQSRKSVGRMLTMFQAGFAEGDRQDCVPSRPPLRLEEDICETIVLGTHSQDSAEGLEAMGTGMPAIEYGMGSRCICSVNNSGSADRQNAADRHIQRHTMAHGCPSPHSARNPRSSSKTAETKWSSASHCQLRRALEAWESAQLRLKPAHLQICARRIGSTRAVSVATGASVSRATASASRCACDWVCLWRDAVVGAAAALSEQKADIHTSRGARACAAIWPCEYLMCSSPFHGLSQKRAYSALSAPAWGLNMSPEALGFLTAIGVFIILMILLFLYLNNKLGGWVGTEKGSSITVAMAFFKSLDLSSMLDSVTEAMDDLAFAVGDVTYNVSDQLAEQVNTILHKVQPEDQERQRRVEAAERLLRELEQERQASLSLRARDPEAYTTDYSTGSGLSAETFSTCSDHSQTTEGSRGEGCAGTLKGGNDGWEGEEGPGMGRSSSAKGYPRTGKDQVQKSATPSGARVRSGSRDLEVAQSTAPGRGKGQNANMCARTESQVSTRERKKTAGAGAKAGTEVASPADLRSSKKGRGSASVKESTRRGSSRGDSRTPGDGTRKEKSRRNSGKGEVC</sequence>
<comment type="caution">
    <text evidence="3">The sequence shown here is derived from an EMBL/GenBank/DDBJ whole genome shotgun (WGS) entry which is preliminary data.</text>
</comment>
<evidence type="ECO:0000256" key="1">
    <source>
        <dbReference type="SAM" id="MobiDB-lite"/>
    </source>
</evidence>
<keyword evidence="2" id="KW-1133">Transmembrane helix</keyword>
<feature type="compositionally biased region" description="Gly residues" evidence="1">
    <location>
        <begin position="420"/>
        <end position="433"/>
    </location>
</feature>
<accession>A0A8T2N947</accession>
<feature type="compositionally biased region" description="Polar residues" evidence="1">
    <location>
        <begin position="117"/>
        <end position="130"/>
    </location>
</feature>
<protein>
    <submittedName>
        <fullName evidence="3">Uncharacterized protein</fullName>
    </submittedName>
</protein>
<evidence type="ECO:0000256" key="2">
    <source>
        <dbReference type="SAM" id="Phobius"/>
    </source>
</evidence>
<dbReference type="Proteomes" id="UP000824540">
    <property type="component" value="Unassembled WGS sequence"/>
</dbReference>
<organism evidence="3 4">
    <name type="scientific">Albula glossodonta</name>
    <name type="common">roundjaw bonefish</name>
    <dbReference type="NCBI Taxonomy" id="121402"/>
    <lineage>
        <taxon>Eukaryota</taxon>
        <taxon>Metazoa</taxon>
        <taxon>Chordata</taxon>
        <taxon>Craniata</taxon>
        <taxon>Vertebrata</taxon>
        <taxon>Euteleostomi</taxon>
        <taxon>Actinopterygii</taxon>
        <taxon>Neopterygii</taxon>
        <taxon>Teleostei</taxon>
        <taxon>Albuliformes</taxon>
        <taxon>Albulidae</taxon>
        <taxon>Albula</taxon>
    </lineage>
</organism>
<proteinExistence type="predicted"/>
<feature type="compositionally biased region" description="Polar residues" evidence="1">
    <location>
        <begin position="491"/>
        <end position="504"/>
    </location>
</feature>
<feature type="region of interest" description="Disordered" evidence="1">
    <location>
        <begin position="378"/>
        <end position="575"/>
    </location>
</feature>
<feature type="region of interest" description="Disordered" evidence="1">
    <location>
        <begin position="105"/>
        <end position="130"/>
    </location>
</feature>
<evidence type="ECO:0000313" key="4">
    <source>
        <dbReference type="Proteomes" id="UP000824540"/>
    </source>
</evidence>
<name>A0A8T2N947_9TELE</name>
<keyword evidence="2" id="KW-0472">Membrane</keyword>
<keyword evidence="4" id="KW-1185">Reference proteome</keyword>
<dbReference type="OrthoDB" id="8963881at2759"/>
<keyword evidence="2" id="KW-0812">Transmembrane</keyword>
<feature type="transmembrane region" description="Helical" evidence="2">
    <location>
        <begin position="262"/>
        <end position="283"/>
    </location>
</feature>
<gene>
    <name evidence="3" type="ORF">JZ751_003197</name>
</gene>